<evidence type="ECO:0000256" key="6">
    <source>
        <dbReference type="ARBA" id="ARBA00023049"/>
    </source>
</evidence>
<keyword evidence="5 8" id="KW-0862">Zinc</keyword>
<dbReference type="SMART" id="SM00235">
    <property type="entry name" value="ZnMc"/>
    <property type="match status" value="1"/>
</dbReference>
<feature type="binding site" evidence="8">
    <location>
        <position position="201"/>
    </location>
    <ligand>
        <name>Zn(2+)</name>
        <dbReference type="ChEBI" id="CHEBI:29105"/>
        <label>1</label>
    </ligand>
</feature>
<keyword evidence="9" id="KW-0732">Signal</keyword>
<comment type="caution">
    <text evidence="11">The sequence shown here is derived from an EMBL/GenBank/DDBJ whole genome shotgun (WGS) entry which is preliminary data.</text>
</comment>
<dbReference type="GO" id="GO:0030574">
    <property type="term" value="P:collagen catabolic process"/>
    <property type="evidence" value="ECO:0007669"/>
    <property type="project" value="TreeGrafter"/>
</dbReference>
<keyword evidence="2" id="KW-0645">Protease</keyword>
<feature type="binding site" evidence="8">
    <location>
        <position position="235"/>
    </location>
    <ligand>
        <name>Zn(2+)</name>
        <dbReference type="ChEBI" id="CHEBI:29105"/>
        <label>2</label>
        <note>catalytic</note>
    </ligand>
</feature>
<evidence type="ECO:0000259" key="10">
    <source>
        <dbReference type="SMART" id="SM00235"/>
    </source>
</evidence>
<feature type="binding site" evidence="8">
    <location>
        <position position="243"/>
    </location>
    <ligand>
        <name>Zn(2+)</name>
        <dbReference type="ChEBI" id="CHEBI:29105"/>
        <label>2</label>
        <note>catalytic</note>
    </ligand>
</feature>
<evidence type="ECO:0000256" key="8">
    <source>
        <dbReference type="PIRSR" id="PIRSR621190-2"/>
    </source>
</evidence>
<comment type="similarity">
    <text evidence="1">Belongs to the peptidase M10A family. Matrix metalloproteinases (MMPs) subfamily.</text>
</comment>
<dbReference type="GO" id="GO:0030198">
    <property type="term" value="P:extracellular matrix organization"/>
    <property type="evidence" value="ECO:0007669"/>
    <property type="project" value="TreeGrafter"/>
</dbReference>
<dbReference type="PANTHER" id="PTHR10201">
    <property type="entry name" value="MATRIX METALLOPROTEINASE"/>
    <property type="match status" value="1"/>
</dbReference>
<comment type="cofactor">
    <cofactor evidence="8">
        <name>Ca(2+)</name>
        <dbReference type="ChEBI" id="CHEBI:29108"/>
    </cofactor>
    <text evidence="8">Can bind about 5 Ca(2+) ions per subunit.</text>
</comment>
<evidence type="ECO:0000256" key="7">
    <source>
        <dbReference type="PIRSR" id="PIRSR621190-1"/>
    </source>
</evidence>
<dbReference type="InterPro" id="IPR006026">
    <property type="entry name" value="Peptidase_Metallo"/>
</dbReference>
<evidence type="ECO:0000256" key="4">
    <source>
        <dbReference type="ARBA" id="ARBA00022801"/>
    </source>
</evidence>
<feature type="binding site" evidence="8">
    <location>
        <position position="203"/>
    </location>
    <ligand>
        <name>Ca(2+)</name>
        <dbReference type="ChEBI" id="CHEBI:29108"/>
        <label>3</label>
    </ligand>
</feature>
<feature type="signal peptide" evidence="9">
    <location>
        <begin position="1"/>
        <end position="25"/>
    </location>
</feature>
<feature type="binding site" evidence="8">
    <location>
        <position position="184"/>
    </location>
    <ligand>
        <name>Ca(2+)</name>
        <dbReference type="ChEBI" id="CHEBI:29108"/>
        <label>3</label>
    </ligand>
</feature>
<feature type="binding site" description="in inhibited form" evidence="8">
    <location>
        <position position="107"/>
    </location>
    <ligand>
        <name>Zn(2+)</name>
        <dbReference type="ChEBI" id="CHEBI:29105"/>
        <label>2</label>
        <note>catalytic</note>
    </ligand>
</feature>
<dbReference type="SUPFAM" id="SSF47090">
    <property type="entry name" value="PGBD-like"/>
    <property type="match status" value="1"/>
</dbReference>
<sequence length="270" mass="30686">MATKVWLCITFFVLLLNGSVEKASADNYLRNLRGSHKGDTVEGIKILKKYLQDIGYIDSDLRNTNITTNIFDDLLESALKTYQSYYNLNVTGVVDDNTVSLLSQPRCGVPDFPEESQDYSFFPGRPKWWTYNLTYAFAPGTRGDAFDPVAKALEDWSSVSPFRFSVNNIYNNANFKINFQQFYGPHKPLAVSTEPRDGRLHFDADEKWVNGKVPGGFDIESVGLHEIGHLLGLEHSKDPNAIMYAYFWPDTVKLKLQPDDIQGLKVLYNF</sequence>
<comment type="cofactor">
    <cofactor evidence="8">
        <name>Zn(2+)</name>
        <dbReference type="ChEBI" id="CHEBI:29105"/>
    </cofactor>
    <text evidence="8">Binds 2 Zn(2+) ions per subunit.</text>
</comment>
<gene>
    <name evidence="11" type="ORF">POM88_027848</name>
</gene>
<dbReference type="GO" id="GO:0008270">
    <property type="term" value="F:zinc ion binding"/>
    <property type="evidence" value="ECO:0007669"/>
    <property type="project" value="InterPro"/>
</dbReference>
<dbReference type="InterPro" id="IPR021190">
    <property type="entry name" value="Pept_M10A"/>
</dbReference>
<protein>
    <submittedName>
        <fullName evidence="11">Senescence-specific family protein</fullName>
    </submittedName>
</protein>
<feature type="domain" description="Peptidase metallopeptidase" evidence="10">
    <location>
        <begin position="124"/>
        <end position="270"/>
    </location>
</feature>
<feature type="binding site" evidence="8">
    <location>
        <position position="225"/>
    </location>
    <ligand>
        <name>Zn(2+)</name>
        <dbReference type="ChEBI" id="CHEBI:29105"/>
        <label>2</label>
        <note>catalytic</note>
    </ligand>
</feature>
<feature type="active site" evidence="7">
    <location>
        <position position="226"/>
    </location>
</feature>
<dbReference type="Pfam" id="PF00413">
    <property type="entry name" value="Peptidase_M10"/>
    <property type="match status" value="1"/>
</dbReference>
<name>A0AAD8I9R4_9APIA</name>
<dbReference type="InterPro" id="IPR001818">
    <property type="entry name" value="Pept_M10_metallopeptidase"/>
</dbReference>
<keyword evidence="12" id="KW-1185">Reference proteome</keyword>
<evidence type="ECO:0000256" key="9">
    <source>
        <dbReference type="SAM" id="SignalP"/>
    </source>
</evidence>
<dbReference type="Pfam" id="PF01471">
    <property type="entry name" value="PG_binding_1"/>
    <property type="match status" value="1"/>
</dbReference>
<dbReference type="SUPFAM" id="SSF55486">
    <property type="entry name" value="Metalloproteases ('zincins'), catalytic domain"/>
    <property type="match status" value="1"/>
</dbReference>
<dbReference type="InterPro" id="IPR024079">
    <property type="entry name" value="MetalloPept_cat_dom_sf"/>
</dbReference>
<dbReference type="Proteomes" id="UP001237642">
    <property type="component" value="Unassembled WGS sequence"/>
</dbReference>
<dbReference type="GO" id="GO:0006508">
    <property type="term" value="P:proteolysis"/>
    <property type="evidence" value="ECO:0007669"/>
    <property type="project" value="UniProtKB-KW"/>
</dbReference>
<reference evidence="11" key="1">
    <citation type="submission" date="2023-02" db="EMBL/GenBank/DDBJ databases">
        <title>Genome of toxic invasive species Heracleum sosnowskyi carries increased number of genes despite the absence of recent whole-genome duplications.</title>
        <authorList>
            <person name="Schelkunov M."/>
            <person name="Shtratnikova V."/>
            <person name="Makarenko M."/>
            <person name="Klepikova A."/>
            <person name="Omelchenko D."/>
            <person name="Novikova G."/>
            <person name="Obukhova E."/>
            <person name="Bogdanov V."/>
            <person name="Penin A."/>
            <person name="Logacheva M."/>
        </authorList>
    </citation>
    <scope>NUCLEOTIDE SEQUENCE</scope>
    <source>
        <strain evidence="11">Hsosn_3</strain>
        <tissue evidence="11">Leaf</tissue>
    </source>
</reference>
<feature type="binding site" evidence="8">
    <location>
        <position position="206"/>
    </location>
    <ligand>
        <name>Ca(2+)</name>
        <dbReference type="ChEBI" id="CHEBI:29108"/>
        <label>1</label>
    </ligand>
</feature>
<organism evidence="11 12">
    <name type="scientific">Heracleum sosnowskyi</name>
    <dbReference type="NCBI Taxonomy" id="360622"/>
    <lineage>
        <taxon>Eukaryota</taxon>
        <taxon>Viridiplantae</taxon>
        <taxon>Streptophyta</taxon>
        <taxon>Embryophyta</taxon>
        <taxon>Tracheophyta</taxon>
        <taxon>Spermatophyta</taxon>
        <taxon>Magnoliopsida</taxon>
        <taxon>eudicotyledons</taxon>
        <taxon>Gunneridae</taxon>
        <taxon>Pentapetalae</taxon>
        <taxon>asterids</taxon>
        <taxon>campanulids</taxon>
        <taxon>Apiales</taxon>
        <taxon>Apiaceae</taxon>
        <taxon>Apioideae</taxon>
        <taxon>apioid superclade</taxon>
        <taxon>Tordylieae</taxon>
        <taxon>Tordyliinae</taxon>
        <taxon>Heracleum</taxon>
    </lineage>
</organism>
<keyword evidence="4" id="KW-0378">Hydrolase</keyword>
<evidence type="ECO:0000256" key="2">
    <source>
        <dbReference type="ARBA" id="ARBA00022670"/>
    </source>
</evidence>
<dbReference type="Gene3D" id="3.40.390.10">
    <property type="entry name" value="Collagenase (Catalytic Domain)"/>
    <property type="match status" value="1"/>
</dbReference>
<feature type="binding site" evidence="8">
    <location>
        <position position="206"/>
    </location>
    <ligand>
        <name>Ca(2+)</name>
        <dbReference type="ChEBI" id="CHEBI:29108"/>
        <label>3</label>
    </ligand>
</feature>
<keyword evidence="3 8" id="KW-0479">Metal-binding</keyword>
<dbReference type="GO" id="GO:0004222">
    <property type="term" value="F:metalloendopeptidase activity"/>
    <property type="evidence" value="ECO:0007669"/>
    <property type="project" value="InterPro"/>
</dbReference>
<dbReference type="PANTHER" id="PTHR10201:SF323">
    <property type="entry name" value="MATRIX METALLOPROTEINASE-21"/>
    <property type="match status" value="1"/>
</dbReference>
<evidence type="ECO:0000313" key="12">
    <source>
        <dbReference type="Proteomes" id="UP001237642"/>
    </source>
</evidence>
<dbReference type="PRINTS" id="PR00138">
    <property type="entry name" value="MATRIXIN"/>
</dbReference>
<feature type="binding site" evidence="8">
    <location>
        <position position="229"/>
    </location>
    <ligand>
        <name>Zn(2+)</name>
        <dbReference type="ChEBI" id="CHEBI:29105"/>
        <label>2</label>
        <note>catalytic</note>
    </ligand>
</feature>
<keyword evidence="8" id="KW-0106">Calcium</keyword>
<dbReference type="InterPro" id="IPR002477">
    <property type="entry name" value="Peptidoglycan-bd-like"/>
</dbReference>
<dbReference type="EMBL" id="JAUIZM010000006">
    <property type="protein sequence ID" value="KAK1381104.1"/>
    <property type="molecule type" value="Genomic_DNA"/>
</dbReference>
<dbReference type="AlphaFoldDB" id="A0AAD8I9R4"/>
<dbReference type="GO" id="GO:0031012">
    <property type="term" value="C:extracellular matrix"/>
    <property type="evidence" value="ECO:0007669"/>
    <property type="project" value="InterPro"/>
</dbReference>
<evidence type="ECO:0000313" key="11">
    <source>
        <dbReference type="EMBL" id="KAK1381104.1"/>
    </source>
</evidence>
<dbReference type="InterPro" id="IPR036365">
    <property type="entry name" value="PGBD-like_sf"/>
</dbReference>
<accession>A0AAD8I9R4</accession>
<proteinExistence type="inferred from homology"/>
<feature type="chain" id="PRO_5042053621" evidence="9">
    <location>
        <begin position="26"/>
        <end position="270"/>
    </location>
</feature>
<evidence type="ECO:0000256" key="3">
    <source>
        <dbReference type="ARBA" id="ARBA00022723"/>
    </source>
</evidence>
<reference evidence="11" key="2">
    <citation type="submission" date="2023-05" db="EMBL/GenBank/DDBJ databases">
        <authorList>
            <person name="Schelkunov M.I."/>
        </authorList>
    </citation>
    <scope>NUCLEOTIDE SEQUENCE</scope>
    <source>
        <strain evidence="11">Hsosn_3</strain>
        <tissue evidence="11">Leaf</tissue>
    </source>
</reference>
<keyword evidence="6" id="KW-0482">Metalloprotease</keyword>
<evidence type="ECO:0000256" key="1">
    <source>
        <dbReference type="ARBA" id="ARBA00009614"/>
    </source>
</evidence>
<evidence type="ECO:0000256" key="5">
    <source>
        <dbReference type="ARBA" id="ARBA00022833"/>
    </source>
</evidence>